<organism evidence="2 3">
    <name type="scientific">Alectoria fallacina</name>
    <dbReference type="NCBI Taxonomy" id="1903189"/>
    <lineage>
        <taxon>Eukaryota</taxon>
        <taxon>Fungi</taxon>
        <taxon>Dikarya</taxon>
        <taxon>Ascomycota</taxon>
        <taxon>Pezizomycotina</taxon>
        <taxon>Lecanoromycetes</taxon>
        <taxon>OSLEUM clade</taxon>
        <taxon>Lecanoromycetidae</taxon>
        <taxon>Lecanorales</taxon>
        <taxon>Lecanorineae</taxon>
        <taxon>Parmeliaceae</taxon>
        <taxon>Alectoria</taxon>
    </lineage>
</organism>
<evidence type="ECO:0000313" key="2">
    <source>
        <dbReference type="EMBL" id="CAF9910573.1"/>
    </source>
</evidence>
<keyword evidence="3" id="KW-1185">Reference proteome</keyword>
<dbReference type="OrthoDB" id="422736at2759"/>
<dbReference type="PANTHER" id="PTHR36587">
    <property type="entry name" value="EXPRESSION SITE-ASSOCIATED GENE 3 (ESAG3)-LIKE PROTEIN"/>
    <property type="match status" value="1"/>
</dbReference>
<name>A0A8H3EUG1_9LECA</name>
<reference evidence="2" key="1">
    <citation type="submission" date="2021-03" db="EMBL/GenBank/DDBJ databases">
        <authorList>
            <person name="Tagirdzhanova G."/>
        </authorList>
    </citation>
    <scope>NUCLEOTIDE SEQUENCE</scope>
</reference>
<evidence type="ECO:0000256" key="1">
    <source>
        <dbReference type="SAM" id="Phobius"/>
    </source>
</evidence>
<accession>A0A8H3EUG1</accession>
<sequence length="627" mass="69860">MDQTSRPMALYDEFDTIAEPGRRPQPMFMRRVKTRRSKTAVTLSVICILLMIWAYKTSGIGIIPTTSRFTSTSLAHKSETVISPELAGDTEAPLLASPVVNKTVLGLQKTNPAFHLIIPASEANAELCKTLLSSFILSYPSPTLINYGRVFEEAGWDKGSHAGKIRGVYNFLNNKKEVKDDDLVLIIDGYDVWFQLPPEIMIRRYHAMVLEANEHLRRRYGVVTDGKPGDGTADMAQKYTQSVIFGADKICWPNPVEDPACAAVPYSILPKDVYGPLTDRDPNGFHNRPRYLNSGTVIGPVADVRAIYKYAVQKVEQKGRGKIGDQFVFAEIFGEQEFQRETIRRSSQSTGGRFYDWLSNTLGTSESPLSANITINNMTTVAGQRYEYSIGLDYESSLFQTMTHSADDLEFIVYNSSAFLSSIQAAHPSLHGLPFFLPSDIQQLKPPFSFASPGNRATNLQESKNTLLLPYSPNLDYLPGQSGDTDDMESEEDQAPRWRNTPLATNIYAASIPPLLHVNGDKSLLETWWPKLWHHPYSRALLRAFIRSTQGKTAAEAAAKGGKTWWDSRGGRGGVWTDRGEWLAWGEVCKGCEEEVFKDGKGVWGKEEGDTKVVNSFGRVIVGDDEE</sequence>
<keyword evidence="1" id="KW-0472">Membrane</keyword>
<evidence type="ECO:0000313" key="3">
    <source>
        <dbReference type="Proteomes" id="UP000664203"/>
    </source>
</evidence>
<comment type="caution">
    <text evidence="2">The sequence shown here is derived from an EMBL/GenBank/DDBJ whole genome shotgun (WGS) entry which is preliminary data.</text>
</comment>
<gene>
    <name evidence="2" type="ORF">ALECFALPRED_006690</name>
</gene>
<feature type="transmembrane region" description="Helical" evidence="1">
    <location>
        <begin position="37"/>
        <end position="55"/>
    </location>
</feature>
<dbReference type="PANTHER" id="PTHR36587:SF2">
    <property type="entry name" value="EXPRESSION SITE-ASSOCIATED GENE 3 (ESAG3)-LIKE PROTEIN"/>
    <property type="match status" value="1"/>
</dbReference>
<dbReference type="Proteomes" id="UP000664203">
    <property type="component" value="Unassembled WGS sequence"/>
</dbReference>
<dbReference type="CDD" id="cd22997">
    <property type="entry name" value="GT_LH"/>
    <property type="match status" value="1"/>
</dbReference>
<keyword evidence="1" id="KW-1133">Transmembrane helix</keyword>
<protein>
    <submittedName>
        <fullName evidence="2">Uncharacterized protein</fullName>
    </submittedName>
</protein>
<proteinExistence type="predicted"/>
<keyword evidence="1" id="KW-0812">Transmembrane</keyword>
<dbReference type="AlphaFoldDB" id="A0A8H3EUG1"/>
<dbReference type="EMBL" id="CAJPDR010000043">
    <property type="protein sequence ID" value="CAF9910573.1"/>
    <property type="molecule type" value="Genomic_DNA"/>
</dbReference>